<evidence type="ECO:0000313" key="3">
    <source>
        <dbReference type="EMBL" id="RHY36780.1"/>
    </source>
</evidence>
<dbReference type="PANTHER" id="PTHR42860:SF1">
    <property type="entry name" value="VITAMIN B12-BINDING PROTEIN"/>
    <property type="match status" value="1"/>
</dbReference>
<reference evidence="5 6" key="1">
    <citation type="submission" date="2018-08" db="EMBL/GenBank/DDBJ databases">
        <title>Aphanomyces genome sequencing and annotation.</title>
        <authorList>
            <person name="Minardi D."/>
            <person name="Oidtmann B."/>
            <person name="Van Der Giezen M."/>
            <person name="Studholme D.J."/>
        </authorList>
    </citation>
    <scope>NUCLEOTIDE SEQUENCE [LARGE SCALE GENOMIC DNA]</scope>
    <source>
        <strain evidence="4 8">FDL457</strain>
        <strain evidence="1 5">Kv</strain>
        <strain evidence="3 6">SA</strain>
        <strain evidence="2 7">Yx</strain>
    </source>
</reference>
<evidence type="ECO:0000313" key="5">
    <source>
        <dbReference type="Proteomes" id="UP000265427"/>
    </source>
</evidence>
<evidence type="ECO:0008006" key="9">
    <source>
        <dbReference type="Google" id="ProtNLM"/>
    </source>
</evidence>
<name>A0A397BZG5_APHAT</name>
<dbReference type="Proteomes" id="UP000265427">
    <property type="component" value="Unassembled WGS sequence"/>
</dbReference>
<evidence type="ECO:0000313" key="4">
    <source>
        <dbReference type="EMBL" id="RHZ39046.1"/>
    </source>
</evidence>
<dbReference type="InterPro" id="IPR051030">
    <property type="entry name" value="Vitamin_B12-ABC_binding"/>
</dbReference>
<dbReference type="EMBL" id="QUTC01012430">
    <property type="protein sequence ID" value="RHY36780.1"/>
    <property type="molecule type" value="Genomic_DNA"/>
</dbReference>
<sequence length="343" mass="37452">MRIASFLPAGTTICYELGLGDNVSCVTFECQFPPAAKDKPKVIRCIFNSDDLTSAEIENAVNTNLAASVPLYEIDESLLEDVDVVLIQDLCEVCAIGPPMVLAALDKLKVQPRVLYLTARSLDGLYNDIMTVATGCDIEGRGVAMVTSMKARVDRVERALVDCTPVKTVCVEWLGMQFQLHTNIVVDMFIPNTHTAAAMSRTSSQRTMLVPIDPIYNAGHWMPDLVHRAGGYDPLAAPESFSVAIHWSHVAEAGAELLVIMPCGFDLARTIKDATDTLPPKSGWRDIPAVQNRRVWAFDGNRLFSGASPALVDGLEILASVLHPELYTLEPTLYSTDFALLDI</sequence>
<evidence type="ECO:0000313" key="7">
    <source>
        <dbReference type="Proteomes" id="UP000266239"/>
    </source>
</evidence>
<dbReference type="EMBL" id="QUTF01008037">
    <property type="protein sequence ID" value="RHZ39046.1"/>
    <property type="molecule type" value="Genomic_DNA"/>
</dbReference>
<accession>A0A397BZG5</accession>
<dbReference type="VEuPathDB" id="FungiDB:H257_10887"/>
<evidence type="ECO:0000313" key="8">
    <source>
        <dbReference type="Proteomes" id="UP000286510"/>
    </source>
</evidence>
<dbReference type="SUPFAM" id="SSF53807">
    <property type="entry name" value="Helical backbone' metal receptor"/>
    <property type="match status" value="2"/>
</dbReference>
<dbReference type="Proteomes" id="UP000265716">
    <property type="component" value="Unassembled WGS sequence"/>
</dbReference>
<gene>
    <name evidence="2" type="ORF">DYB25_002660</name>
    <name evidence="4" type="ORF">DYB26_002019</name>
    <name evidence="1" type="ORF">DYB36_002971</name>
    <name evidence="3" type="ORF">DYB38_001773</name>
</gene>
<dbReference type="AlphaFoldDB" id="A0A397BZG5"/>
<organism evidence="3 6">
    <name type="scientific">Aphanomyces astaci</name>
    <name type="common">Crayfish plague agent</name>
    <dbReference type="NCBI Taxonomy" id="112090"/>
    <lineage>
        <taxon>Eukaryota</taxon>
        <taxon>Sar</taxon>
        <taxon>Stramenopiles</taxon>
        <taxon>Oomycota</taxon>
        <taxon>Saprolegniomycetes</taxon>
        <taxon>Saprolegniales</taxon>
        <taxon>Verrucalvaceae</taxon>
        <taxon>Aphanomyces</taxon>
    </lineage>
</organism>
<dbReference type="EMBL" id="QUTA01006989">
    <property type="protein sequence ID" value="RHY08820.1"/>
    <property type="molecule type" value="Genomic_DNA"/>
</dbReference>
<evidence type="ECO:0000313" key="1">
    <source>
        <dbReference type="EMBL" id="RHY07419.1"/>
    </source>
</evidence>
<dbReference type="PANTHER" id="PTHR42860">
    <property type="entry name" value="VITAMIN B12-BINDING PROTEIN"/>
    <property type="match status" value="1"/>
</dbReference>
<dbReference type="Gene3D" id="3.40.50.1980">
    <property type="entry name" value="Nitrogenase molybdenum iron protein domain"/>
    <property type="match status" value="2"/>
</dbReference>
<proteinExistence type="predicted"/>
<comment type="caution">
    <text evidence="3">The sequence shown here is derived from an EMBL/GenBank/DDBJ whole genome shotgun (WGS) entry which is preliminary data.</text>
</comment>
<evidence type="ECO:0000313" key="6">
    <source>
        <dbReference type="Proteomes" id="UP000265716"/>
    </source>
</evidence>
<dbReference type="Proteomes" id="UP000266239">
    <property type="component" value="Unassembled WGS sequence"/>
</dbReference>
<dbReference type="Proteomes" id="UP000286510">
    <property type="component" value="Unassembled WGS sequence"/>
</dbReference>
<protein>
    <recommendedName>
        <fullName evidence="9">Fe/B12 periplasmic-binding domain-containing protein</fullName>
    </recommendedName>
</protein>
<dbReference type="EMBL" id="QUSZ01005970">
    <property type="protein sequence ID" value="RHY07419.1"/>
    <property type="molecule type" value="Genomic_DNA"/>
</dbReference>
<evidence type="ECO:0000313" key="2">
    <source>
        <dbReference type="EMBL" id="RHY08820.1"/>
    </source>
</evidence>